<dbReference type="AlphaFoldDB" id="A0A1F5GZ97"/>
<proteinExistence type="predicted"/>
<name>A0A1F5GZ97_9BACT</name>
<protein>
    <recommendedName>
        <fullName evidence="3">POTRA domain-containing protein</fullName>
    </recommendedName>
</protein>
<evidence type="ECO:0000313" key="2">
    <source>
        <dbReference type="Proteomes" id="UP000176740"/>
    </source>
</evidence>
<sequence>MLKFLTAFIVAICILVLASYFSPIFKIKSISFNEDQNCLTEEKQLQKYNLSVKNLLLLNLDKLTESLKSDFPCINELSIKKTFPTKLEFDVKSSQPVVEIEGSNLAIFKDGLVTQKDSSNKLPAIFMPPNVQANLGQKIINPTTLIAIEIAVLLTKTDFTVQNIRIIESSNIVAYDSNGTVVQFSSSKSPTAQVDSLQFILSKAKIDAVKIAKIDLRFDKPVISAKTTNGKR</sequence>
<evidence type="ECO:0000313" key="1">
    <source>
        <dbReference type="EMBL" id="OGD97193.1"/>
    </source>
</evidence>
<gene>
    <name evidence="1" type="ORF">A3A49_02310</name>
</gene>
<organism evidence="1 2">
    <name type="scientific">Candidatus Curtissbacteria bacterium RIFCSPLOWO2_01_FULL_38_11b</name>
    <dbReference type="NCBI Taxonomy" id="1797725"/>
    <lineage>
        <taxon>Bacteria</taxon>
        <taxon>Candidatus Curtissiibacteriota</taxon>
    </lineage>
</organism>
<dbReference type="STRING" id="1797725.A3A49_02310"/>
<dbReference type="Proteomes" id="UP000176740">
    <property type="component" value="Unassembled WGS sequence"/>
</dbReference>
<evidence type="ECO:0008006" key="3">
    <source>
        <dbReference type="Google" id="ProtNLM"/>
    </source>
</evidence>
<accession>A0A1F5GZ97</accession>
<reference evidence="1 2" key="1">
    <citation type="journal article" date="2016" name="Nat. Commun.">
        <title>Thousands of microbial genomes shed light on interconnected biogeochemical processes in an aquifer system.</title>
        <authorList>
            <person name="Anantharaman K."/>
            <person name="Brown C.T."/>
            <person name="Hug L.A."/>
            <person name="Sharon I."/>
            <person name="Castelle C.J."/>
            <person name="Probst A.J."/>
            <person name="Thomas B.C."/>
            <person name="Singh A."/>
            <person name="Wilkins M.J."/>
            <person name="Karaoz U."/>
            <person name="Brodie E.L."/>
            <person name="Williams K.H."/>
            <person name="Hubbard S.S."/>
            <person name="Banfield J.F."/>
        </authorList>
    </citation>
    <scope>NUCLEOTIDE SEQUENCE [LARGE SCALE GENOMIC DNA]</scope>
</reference>
<comment type="caution">
    <text evidence="1">The sequence shown here is derived from an EMBL/GenBank/DDBJ whole genome shotgun (WGS) entry which is preliminary data.</text>
</comment>
<dbReference type="EMBL" id="MFBO01000036">
    <property type="protein sequence ID" value="OGD97193.1"/>
    <property type="molecule type" value="Genomic_DNA"/>
</dbReference>